<dbReference type="GO" id="GO:0070072">
    <property type="term" value="P:vacuolar proton-transporting V-type ATPase complex assembly"/>
    <property type="evidence" value="ECO:0007669"/>
    <property type="project" value="InterPro"/>
</dbReference>
<dbReference type="PANTHER" id="PTHR31394:SF1">
    <property type="entry name" value="TRANSMEMBRANE PROTEIN 199"/>
    <property type="match status" value="1"/>
</dbReference>
<comment type="subcellular location">
    <subcellularLocation>
        <location evidence="1">Endoplasmic reticulum membrane</location>
        <topology evidence="1">Multi-pass membrane protein</topology>
    </subcellularLocation>
</comment>
<evidence type="ECO:0000256" key="6">
    <source>
        <dbReference type="SAM" id="MobiDB-lite"/>
    </source>
</evidence>
<sequence length="300" mass="33471">MATIKGLLGVTATHSLLSLYDECLSVAKKEQRQNAPLLTTVSSDSSQTQQTLTCGATKPLLVPLSLHEAQATLLDFDKTQWNAQSDRPKYLPIGVIRSMRVLLQHCKTANDATTNDGAATTSSTVDQLEQALGETQIYFTPPPQSNDNDSYAKRKFRERMERLRLQNEETNYYKMTSNVGGKKQQDDDITTKSMTYAASVGLNMIVAPISFGVFMFFFSGPVLRFVWKEFKVLPGGTDIRKVIIGVISGVAMLFIEMILFVIRTHELDRAMIKKQKKKGTSVQPFGEYSSVSKKTYGKEE</sequence>
<dbReference type="Pfam" id="PF11712">
    <property type="entry name" value="Vma12"/>
    <property type="match status" value="1"/>
</dbReference>
<evidence type="ECO:0000256" key="5">
    <source>
        <dbReference type="ARBA" id="ARBA00023136"/>
    </source>
</evidence>
<dbReference type="AlphaFoldDB" id="A0A9N8DF30"/>
<gene>
    <name evidence="8" type="ORF">SEMRO_126_G060600.1</name>
</gene>
<dbReference type="GO" id="GO:0005789">
    <property type="term" value="C:endoplasmic reticulum membrane"/>
    <property type="evidence" value="ECO:0007669"/>
    <property type="project" value="UniProtKB-SubCell"/>
</dbReference>
<organism evidence="8 9">
    <name type="scientific">Seminavis robusta</name>
    <dbReference type="NCBI Taxonomy" id="568900"/>
    <lineage>
        <taxon>Eukaryota</taxon>
        <taxon>Sar</taxon>
        <taxon>Stramenopiles</taxon>
        <taxon>Ochrophyta</taxon>
        <taxon>Bacillariophyta</taxon>
        <taxon>Bacillariophyceae</taxon>
        <taxon>Bacillariophycidae</taxon>
        <taxon>Naviculales</taxon>
        <taxon>Naviculaceae</taxon>
        <taxon>Seminavis</taxon>
    </lineage>
</organism>
<keyword evidence="9" id="KW-1185">Reference proteome</keyword>
<feature type="region of interest" description="Disordered" evidence="6">
    <location>
        <begin position="276"/>
        <end position="300"/>
    </location>
</feature>
<evidence type="ECO:0000256" key="2">
    <source>
        <dbReference type="ARBA" id="ARBA00022692"/>
    </source>
</evidence>
<evidence type="ECO:0000256" key="3">
    <source>
        <dbReference type="ARBA" id="ARBA00022824"/>
    </source>
</evidence>
<evidence type="ECO:0000256" key="7">
    <source>
        <dbReference type="SAM" id="Phobius"/>
    </source>
</evidence>
<protein>
    <submittedName>
        <fullName evidence="8">Uncharacterized protein</fullName>
    </submittedName>
</protein>
<accession>A0A9N8DF30</accession>
<proteinExistence type="predicted"/>
<dbReference type="PANTHER" id="PTHR31394">
    <property type="entry name" value="TRANSMEMBRANE PROTEIN 199"/>
    <property type="match status" value="1"/>
</dbReference>
<keyword evidence="3" id="KW-0256">Endoplasmic reticulum</keyword>
<keyword evidence="5 7" id="KW-0472">Membrane</keyword>
<evidence type="ECO:0000313" key="8">
    <source>
        <dbReference type="EMBL" id="CAB9502067.1"/>
    </source>
</evidence>
<evidence type="ECO:0000256" key="4">
    <source>
        <dbReference type="ARBA" id="ARBA00022989"/>
    </source>
</evidence>
<feature type="transmembrane region" description="Helical" evidence="7">
    <location>
        <begin position="242"/>
        <end position="262"/>
    </location>
</feature>
<feature type="transmembrane region" description="Helical" evidence="7">
    <location>
        <begin position="200"/>
        <end position="222"/>
    </location>
</feature>
<evidence type="ECO:0000256" key="1">
    <source>
        <dbReference type="ARBA" id="ARBA00004477"/>
    </source>
</evidence>
<dbReference type="OrthoDB" id="46961at2759"/>
<dbReference type="Proteomes" id="UP001153069">
    <property type="component" value="Unassembled WGS sequence"/>
</dbReference>
<keyword evidence="4 7" id="KW-1133">Transmembrane helix</keyword>
<comment type="caution">
    <text evidence="8">The sequence shown here is derived from an EMBL/GenBank/DDBJ whole genome shotgun (WGS) entry which is preliminary data.</text>
</comment>
<evidence type="ECO:0000313" key="9">
    <source>
        <dbReference type="Proteomes" id="UP001153069"/>
    </source>
</evidence>
<dbReference type="InterPro" id="IPR021013">
    <property type="entry name" value="ATPase_Vma12"/>
</dbReference>
<dbReference type="EMBL" id="CAICTM010000125">
    <property type="protein sequence ID" value="CAB9502067.1"/>
    <property type="molecule type" value="Genomic_DNA"/>
</dbReference>
<reference evidence="8" key="1">
    <citation type="submission" date="2020-06" db="EMBL/GenBank/DDBJ databases">
        <authorList>
            <consortium name="Plant Systems Biology data submission"/>
        </authorList>
    </citation>
    <scope>NUCLEOTIDE SEQUENCE</scope>
    <source>
        <strain evidence="8">D6</strain>
    </source>
</reference>
<name>A0A9N8DF30_9STRA</name>
<keyword evidence="2 7" id="KW-0812">Transmembrane</keyword>